<sequence length="283" mass="32000">MSHGTSLTDLRVLIAADTAASNALQARIAQLEDDLACGKTLPDKKVDLMERINKDVVRDLVARLERIEGSENLTATDREMMQGLNARLAVCDSLAMRLAKLRDLEFQARGTQDFLEYETMPELRIRTQSQPKKTRDEVDVEPLLGPATSEEANAKQADEVESADEELPGNRRTNGSGEDDQAESGEDPEPDKSTWPLLYQMLDVDPKTEHNYFSEACNLSLKRLARRNNPKFLPNDTEAPKRWAAVMKAYEILTDPERKRFYDMRNKTPTDLEGFDLASLRIE</sequence>
<dbReference type="InParanoid" id="A0A1V8T9P4"/>
<organism evidence="3 4">
    <name type="scientific">Cryoendolithus antarcticus</name>
    <dbReference type="NCBI Taxonomy" id="1507870"/>
    <lineage>
        <taxon>Eukaryota</taxon>
        <taxon>Fungi</taxon>
        <taxon>Dikarya</taxon>
        <taxon>Ascomycota</taxon>
        <taxon>Pezizomycotina</taxon>
        <taxon>Dothideomycetes</taxon>
        <taxon>Dothideomycetidae</taxon>
        <taxon>Cladosporiales</taxon>
        <taxon>Cladosporiaceae</taxon>
        <taxon>Cryoendolithus</taxon>
    </lineage>
</organism>
<name>A0A1V8T9P4_9PEZI</name>
<evidence type="ECO:0000256" key="1">
    <source>
        <dbReference type="SAM" id="MobiDB-lite"/>
    </source>
</evidence>
<evidence type="ECO:0000259" key="2">
    <source>
        <dbReference type="PROSITE" id="PS50076"/>
    </source>
</evidence>
<dbReference type="STRING" id="1507870.A0A1V8T9P4"/>
<dbReference type="InterPro" id="IPR036869">
    <property type="entry name" value="J_dom_sf"/>
</dbReference>
<feature type="region of interest" description="Disordered" evidence="1">
    <location>
        <begin position="125"/>
        <end position="194"/>
    </location>
</feature>
<protein>
    <recommendedName>
        <fullName evidence="2">J domain-containing protein</fullName>
    </recommendedName>
</protein>
<dbReference type="EMBL" id="NAJO01000013">
    <property type="protein sequence ID" value="OQO08115.1"/>
    <property type="molecule type" value="Genomic_DNA"/>
</dbReference>
<proteinExistence type="predicted"/>
<dbReference type="Gene3D" id="1.10.287.110">
    <property type="entry name" value="DnaJ domain"/>
    <property type="match status" value="1"/>
</dbReference>
<comment type="caution">
    <text evidence="3">The sequence shown here is derived from an EMBL/GenBank/DDBJ whole genome shotgun (WGS) entry which is preliminary data.</text>
</comment>
<keyword evidence="4" id="KW-1185">Reference proteome</keyword>
<dbReference type="SUPFAM" id="SSF46565">
    <property type="entry name" value="Chaperone J-domain"/>
    <property type="match status" value="1"/>
</dbReference>
<dbReference type="Proteomes" id="UP000192596">
    <property type="component" value="Unassembled WGS sequence"/>
</dbReference>
<gene>
    <name evidence="3" type="ORF">B0A48_06909</name>
</gene>
<evidence type="ECO:0000313" key="4">
    <source>
        <dbReference type="Proteomes" id="UP000192596"/>
    </source>
</evidence>
<dbReference type="OrthoDB" id="10250354at2759"/>
<dbReference type="AlphaFoldDB" id="A0A1V8T9P4"/>
<dbReference type="InterPro" id="IPR001623">
    <property type="entry name" value="DnaJ_domain"/>
</dbReference>
<dbReference type="PROSITE" id="PS50076">
    <property type="entry name" value="DNAJ_2"/>
    <property type="match status" value="1"/>
</dbReference>
<feature type="compositionally biased region" description="Acidic residues" evidence="1">
    <location>
        <begin position="177"/>
        <end position="189"/>
    </location>
</feature>
<feature type="domain" description="J" evidence="2">
    <location>
        <begin position="197"/>
        <end position="266"/>
    </location>
</feature>
<accession>A0A1V8T9P4</accession>
<reference evidence="4" key="1">
    <citation type="submission" date="2017-03" db="EMBL/GenBank/DDBJ databases">
        <title>Genomes of endolithic fungi from Antarctica.</title>
        <authorList>
            <person name="Coleine C."/>
            <person name="Masonjones S."/>
            <person name="Stajich J.E."/>
        </authorList>
    </citation>
    <scope>NUCLEOTIDE SEQUENCE [LARGE SCALE GENOMIC DNA]</scope>
    <source>
        <strain evidence="4">CCFEE 5527</strain>
    </source>
</reference>
<evidence type="ECO:0000313" key="3">
    <source>
        <dbReference type="EMBL" id="OQO08115.1"/>
    </source>
</evidence>